<gene>
    <name evidence="2" type="ORF">AAHA92_07694</name>
</gene>
<name>A0ABD1I9U4_SALDI</name>
<evidence type="ECO:0000313" key="3">
    <source>
        <dbReference type="Proteomes" id="UP001567538"/>
    </source>
</evidence>
<feature type="region of interest" description="Disordered" evidence="1">
    <location>
        <begin position="18"/>
        <end position="48"/>
    </location>
</feature>
<accession>A0ABD1I9U4</accession>
<evidence type="ECO:0000313" key="2">
    <source>
        <dbReference type="EMBL" id="KAL1565485.1"/>
    </source>
</evidence>
<proteinExistence type="predicted"/>
<dbReference type="Proteomes" id="UP001567538">
    <property type="component" value="Unassembled WGS sequence"/>
</dbReference>
<evidence type="ECO:0000256" key="1">
    <source>
        <dbReference type="SAM" id="MobiDB-lite"/>
    </source>
</evidence>
<comment type="caution">
    <text evidence="2">The sequence shown here is derived from an EMBL/GenBank/DDBJ whole genome shotgun (WGS) entry which is preliminary data.</text>
</comment>
<dbReference type="EMBL" id="JBEAFC010000003">
    <property type="protein sequence ID" value="KAL1565485.1"/>
    <property type="molecule type" value="Genomic_DNA"/>
</dbReference>
<dbReference type="AlphaFoldDB" id="A0ABD1I9U4"/>
<organism evidence="2 3">
    <name type="scientific">Salvia divinorum</name>
    <name type="common">Maria pastora</name>
    <name type="synonym">Diviner's sage</name>
    <dbReference type="NCBI Taxonomy" id="28513"/>
    <lineage>
        <taxon>Eukaryota</taxon>
        <taxon>Viridiplantae</taxon>
        <taxon>Streptophyta</taxon>
        <taxon>Embryophyta</taxon>
        <taxon>Tracheophyta</taxon>
        <taxon>Spermatophyta</taxon>
        <taxon>Magnoliopsida</taxon>
        <taxon>eudicotyledons</taxon>
        <taxon>Gunneridae</taxon>
        <taxon>Pentapetalae</taxon>
        <taxon>asterids</taxon>
        <taxon>lamiids</taxon>
        <taxon>Lamiales</taxon>
        <taxon>Lamiaceae</taxon>
        <taxon>Nepetoideae</taxon>
        <taxon>Mentheae</taxon>
        <taxon>Salviinae</taxon>
        <taxon>Salvia</taxon>
        <taxon>Salvia subgen. Calosphace</taxon>
    </lineage>
</organism>
<reference evidence="2 3" key="1">
    <citation type="submission" date="2024-06" db="EMBL/GenBank/DDBJ databases">
        <title>A chromosome level genome sequence of Diviner's sage (Salvia divinorum).</title>
        <authorList>
            <person name="Ford S.A."/>
            <person name="Ro D.-K."/>
            <person name="Ness R.W."/>
            <person name="Phillips M.A."/>
        </authorList>
    </citation>
    <scope>NUCLEOTIDE SEQUENCE [LARGE SCALE GENOMIC DNA]</scope>
    <source>
        <strain evidence="2">SAF-2024a</strain>
        <tissue evidence="2">Leaf</tissue>
    </source>
</reference>
<sequence>MSQRLLLQQQWGSISLEKTSPTPMMVGMEEWPGRRQRRTRKAGGVRRRRRRRRCRSLLRSLMACIASRRLFAVRLSRCSLSQIAINLSIEVI</sequence>
<feature type="compositionally biased region" description="Basic residues" evidence="1">
    <location>
        <begin position="34"/>
        <end position="48"/>
    </location>
</feature>
<keyword evidence="3" id="KW-1185">Reference proteome</keyword>
<protein>
    <submittedName>
        <fullName evidence="2">Uncharacterized protein</fullName>
    </submittedName>
</protein>